<protein>
    <submittedName>
        <fullName evidence="1">Dipeptidase</fullName>
    </submittedName>
</protein>
<evidence type="ECO:0000313" key="1">
    <source>
        <dbReference type="EMBL" id="GAA1652920.1"/>
    </source>
</evidence>
<organism evidence="1 2">
    <name type="scientific">Kribbella alba</name>
    <dbReference type="NCBI Taxonomy" id="190197"/>
    <lineage>
        <taxon>Bacteria</taxon>
        <taxon>Bacillati</taxon>
        <taxon>Actinomycetota</taxon>
        <taxon>Actinomycetes</taxon>
        <taxon>Propionibacteriales</taxon>
        <taxon>Kribbellaceae</taxon>
        <taxon>Kribbella</taxon>
    </lineage>
</organism>
<dbReference type="EMBL" id="BAAANE010000009">
    <property type="protein sequence ID" value="GAA1652920.1"/>
    <property type="molecule type" value="Genomic_DNA"/>
</dbReference>
<sequence length="370" mass="40516">MTTSVARVQGLLQDNPLIDGHNDLPIAFYELAGYDLDAYDLSVSVPKLNTDLPRLRLGQVAAQFWSLWVPEDADAVRRTLEQIDFVQKFVARFPDSLALTDTADEVEQAFKERRIGSLMGMEGGHSIDSSLAVLRVMRSLGVRYMTLTHNHNVPWADSATDEPVLGGLNEFGEDVVREMNRIGMLVDLSHVSADTMRDALRVTSAPVIFSHSSARAVCDVPRNVPDDVLTTLTGNDGVCMVTFVPYFVSQAFVDWVAGAREAATQFDLDPLKPADQKKLKEAYDVPKPQVTLEDVVAHVEHVREVAGVDHIGLGGDYDGCPEFPVGLPDVASYPALFRALADRDWSDEDLAKLAGGNILRVLRAADEVAA</sequence>
<reference evidence="1 2" key="1">
    <citation type="journal article" date="2019" name="Int. J. Syst. Evol. Microbiol.">
        <title>The Global Catalogue of Microorganisms (GCM) 10K type strain sequencing project: providing services to taxonomists for standard genome sequencing and annotation.</title>
        <authorList>
            <consortium name="The Broad Institute Genomics Platform"/>
            <consortium name="The Broad Institute Genome Sequencing Center for Infectious Disease"/>
            <person name="Wu L."/>
            <person name="Ma J."/>
        </authorList>
    </citation>
    <scope>NUCLEOTIDE SEQUENCE [LARGE SCALE GENOMIC DNA]</scope>
    <source>
        <strain evidence="1 2">JCM 14306</strain>
    </source>
</reference>
<dbReference type="Gene3D" id="3.20.20.140">
    <property type="entry name" value="Metal-dependent hydrolases"/>
    <property type="match status" value="1"/>
</dbReference>
<accession>A0ABN2FLW4</accession>
<dbReference type="Proteomes" id="UP001501319">
    <property type="component" value="Unassembled WGS sequence"/>
</dbReference>
<keyword evidence="2" id="KW-1185">Reference proteome</keyword>
<dbReference type="PROSITE" id="PS51365">
    <property type="entry name" value="RENAL_DIPEPTIDASE_2"/>
    <property type="match status" value="1"/>
</dbReference>
<dbReference type="PANTHER" id="PTHR10443:SF12">
    <property type="entry name" value="DIPEPTIDASE"/>
    <property type="match status" value="1"/>
</dbReference>
<evidence type="ECO:0000313" key="2">
    <source>
        <dbReference type="Proteomes" id="UP001501319"/>
    </source>
</evidence>
<proteinExistence type="predicted"/>
<dbReference type="PANTHER" id="PTHR10443">
    <property type="entry name" value="MICROSOMAL DIPEPTIDASE"/>
    <property type="match status" value="1"/>
</dbReference>
<gene>
    <name evidence="1" type="ORF">GCM10009744_51130</name>
</gene>
<dbReference type="InterPro" id="IPR008257">
    <property type="entry name" value="Pept_M19"/>
</dbReference>
<comment type="caution">
    <text evidence="1">The sequence shown here is derived from an EMBL/GenBank/DDBJ whole genome shotgun (WGS) entry which is preliminary data.</text>
</comment>
<name>A0ABN2FLW4_9ACTN</name>
<dbReference type="InterPro" id="IPR032466">
    <property type="entry name" value="Metal_Hydrolase"/>
</dbReference>
<dbReference type="RefSeq" id="WP_344114604.1">
    <property type="nucleotide sequence ID" value="NZ_BAAANE010000009.1"/>
</dbReference>
<dbReference type="SUPFAM" id="SSF51556">
    <property type="entry name" value="Metallo-dependent hydrolases"/>
    <property type="match status" value="1"/>
</dbReference>
<dbReference type="Pfam" id="PF01244">
    <property type="entry name" value="Peptidase_M19"/>
    <property type="match status" value="1"/>
</dbReference>
<dbReference type="CDD" id="cd01301">
    <property type="entry name" value="rDP_like"/>
    <property type="match status" value="1"/>
</dbReference>